<feature type="region of interest" description="Disordered" evidence="1">
    <location>
        <begin position="1"/>
        <end position="52"/>
    </location>
</feature>
<proteinExistence type="predicted"/>
<evidence type="ECO:0000313" key="3">
    <source>
        <dbReference type="Proteomes" id="UP000234681"/>
    </source>
</evidence>
<evidence type="ECO:0000256" key="1">
    <source>
        <dbReference type="SAM" id="MobiDB-lite"/>
    </source>
</evidence>
<evidence type="ECO:0000313" key="4">
    <source>
        <dbReference type="RGD" id="620830"/>
    </source>
</evidence>
<accession>A6JA48</accession>
<organism evidence="2 3">
    <name type="scientific">Rattus norvegicus</name>
    <name type="common">Rat</name>
    <dbReference type="NCBI Taxonomy" id="10116"/>
    <lineage>
        <taxon>Eukaryota</taxon>
        <taxon>Metazoa</taxon>
        <taxon>Chordata</taxon>
        <taxon>Craniata</taxon>
        <taxon>Vertebrata</taxon>
        <taxon>Euteleostomi</taxon>
        <taxon>Mammalia</taxon>
        <taxon>Eutheria</taxon>
        <taxon>Euarchontoglires</taxon>
        <taxon>Glires</taxon>
        <taxon>Rodentia</taxon>
        <taxon>Myomorpha</taxon>
        <taxon>Muroidea</taxon>
        <taxon>Muridae</taxon>
        <taxon>Murinae</taxon>
        <taxon>Rattus</taxon>
    </lineage>
</organism>
<dbReference type="RGD" id="620830">
    <property type="gene designation" value="Fxyd7"/>
</dbReference>
<protein>
    <submittedName>
        <fullName evidence="2">FXYD domain-containing ion transport regulator 7</fullName>
    </submittedName>
</protein>
<dbReference type="AlphaFoldDB" id="A6JA48"/>
<gene>
    <name evidence="2 4" type="primary">Fxyd7</name>
    <name evidence="2" type="ORF">rCG_54069</name>
</gene>
<dbReference type="EMBL" id="CH473979">
    <property type="protein sequence ID" value="EDM07686.1"/>
    <property type="molecule type" value="Genomic_DNA"/>
</dbReference>
<dbReference type="Proteomes" id="UP000234681">
    <property type="component" value="Chromosome 1"/>
</dbReference>
<reference evidence="2 3" key="1">
    <citation type="submission" date="2005-09" db="EMBL/GenBank/DDBJ databases">
        <authorList>
            <person name="Mural R.J."/>
            <person name="Li P.W."/>
            <person name="Adams M.D."/>
            <person name="Amanatides P.G."/>
            <person name="Baden-Tillson H."/>
            <person name="Barnstead M."/>
            <person name="Chin S.H."/>
            <person name="Dew I."/>
            <person name="Evans C.A."/>
            <person name="Ferriera S."/>
            <person name="Flanigan M."/>
            <person name="Fosler C."/>
            <person name="Glodek A."/>
            <person name="Gu Z."/>
            <person name="Holt R.A."/>
            <person name="Jennings D."/>
            <person name="Kraft C.L."/>
            <person name="Lu F."/>
            <person name="Nguyen T."/>
            <person name="Nusskern D.R."/>
            <person name="Pfannkoch C.M."/>
            <person name="Sitter C."/>
            <person name="Sutton G.G."/>
            <person name="Venter J.C."/>
            <person name="Wang Z."/>
            <person name="Woodage T."/>
            <person name="Zheng X.H."/>
            <person name="Zhong F."/>
        </authorList>
    </citation>
    <scope>NUCLEOTIDE SEQUENCE [LARGE SCALE GENOMIC DNA]</scope>
    <source>
        <strain>BN</strain>
        <strain evidence="3">Sprague-Dawley</strain>
    </source>
</reference>
<name>A6JA48_RAT</name>
<evidence type="ECO:0000313" key="2">
    <source>
        <dbReference type="EMBL" id="EDM07686.1"/>
    </source>
</evidence>
<dbReference type="OrthoDB" id="8961850at2759"/>
<sequence>MSRHTHTKAGANAPCSLSLPRPWQRRRSPKSLFVPQTQRLRPPAPGIQESVPSALGSSCPSFLHLLVSFSRTFPAVPSGSTS</sequence>